<feature type="domain" description="tRNA(Ile)-lysidine synthase substrate-binding" evidence="10">
    <location>
        <begin position="308"/>
        <end position="375"/>
    </location>
</feature>
<feature type="compositionally biased region" description="Low complexity" evidence="8">
    <location>
        <begin position="276"/>
        <end position="302"/>
    </location>
</feature>
<dbReference type="EMBL" id="WMLF01000100">
    <property type="protein sequence ID" value="MBB1243811.1"/>
    <property type="molecule type" value="Genomic_DNA"/>
</dbReference>
<dbReference type="SUPFAM" id="SSF52402">
    <property type="entry name" value="Adenine nucleotide alpha hydrolases-like"/>
    <property type="match status" value="1"/>
</dbReference>
<dbReference type="Pfam" id="PF01171">
    <property type="entry name" value="ATP_bind_3"/>
    <property type="match status" value="1"/>
</dbReference>
<comment type="catalytic activity">
    <reaction evidence="7">
        <text>cytidine(34) in tRNA(Ile2) + L-lysine + ATP = lysidine(34) in tRNA(Ile2) + AMP + diphosphate + H(+)</text>
        <dbReference type="Rhea" id="RHEA:43744"/>
        <dbReference type="Rhea" id="RHEA-COMP:10625"/>
        <dbReference type="Rhea" id="RHEA-COMP:10670"/>
        <dbReference type="ChEBI" id="CHEBI:15378"/>
        <dbReference type="ChEBI" id="CHEBI:30616"/>
        <dbReference type="ChEBI" id="CHEBI:32551"/>
        <dbReference type="ChEBI" id="CHEBI:33019"/>
        <dbReference type="ChEBI" id="CHEBI:82748"/>
        <dbReference type="ChEBI" id="CHEBI:83665"/>
        <dbReference type="ChEBI" id="CHEBI:456215"/>
        <dbReference type="EC" id="6.3.4.19"/>
    </reaction>
</comment>
<dbReference type="InterPro" id="IPR011063">
    <property type="entry name" value="TilS/TtcA_N"/>
</dbReference>
<dbReference type="PANTHER" id="PTHR43033">
    <property type="entry name" value="TRNA(ILE)-LYSIDINE SYNTHASE-RELATED"/>
    <property type="match status" value="1"/>
</dbReference>
<sequence length="382" mass="39141">RPGEPAGGRGAAAAPPLVLAACSGGADSMALASALAFEAPRLGLRAGGVTVDHGLQAGSAERAAEVAERLTAMGLEPVEAVTVTVGRGAGPEAAARAARYAALDAVAERTGAAAVLLGHTRDDQAETVLLGLARGSGTRSLAGMAAVTGSGAAPAPLGRLDGVAGGQSADQPDDPAARRYRRPFLAIDRQTTRRACMVQSLPVWDDPHNTDPAYTRSRVRHEAMPILEKALGKGVIEALARTAQLARDDADALDAWAADAERAVRVPLQDDRLTRDAGGAPAAAAAASEAPDAPDAAAPAVAPGSSALDVNRLYALPPAVRRRVLRRAVLAAGAPAGSLFARHIEEADRLITAWRGQKPLNLPGRVEVRRRGGTLVIRQSDI</sequence>
<evidence type="ECO:0000313" key="12">
    <source>
        <dbReference type="Proteomes" id="UP000766698"/>
    </source>
</evidence>
<dbReference type="NCBIfam" id="TIGR02432">
    <property type="entry name" value="lysidine_TilS_N"/>
    <property type="match status" value="1"/>
</dbReference>
<name>A0ABR6EEP3_9ACTN</name>
<proteinExistence type="inferred from homology"/>
<evidence type="ECO:0000256" key="5">
    <source>
        <dbReference type="ARBA" id="ARBA00022741"/>
    </source>
</evidence>
<dbReference type="InterPro" id="IPR012795">
    <property type="entry name" value="tRNA_Ile_lys_synt_N"/>
</dbReference>
<evidence type="ECO:0000259" key="10">
    <source>
        <dbReference type="Pfam" id="PF09179"/>
    </source>
</evidence>
<dbReference type="Proteomes" id="UP000766698">
    <property type="component" value="Unassembled WGS sequence"/>
</dbReference>
<evidence type="ECO:0000256" key="7">
    <source>
        <dbReference type="ARBA" id="ARBA00048539"/>
    </source>
</evidence>
<evidence type="ECO:0000256" key="1">
    <source>
        <dbReference type="ARBA" id="ARBA00013267"/>
    </source>
</evidence>
<feature type="non-terminal residue" evidence="11">
    <location>
        <position position="1"/>
    </location>
</feature>
<evidence type="ECO:0000259" key="9">
    <source>
        <dbReference type="Pfam" id="PF01171"/>
    </source>
</evidence>
<feature type="region of interest" description="Disordered" evidence="8">
    <location>
        <begin position="275"/>
        <end position="302"/>
    </location>
</feature>
<keyword evidence="6" id="KW-0067">ATP-binding</keyword>
<comment type="caution">
    <text evidence="11">The sequence shown here is derived from an EMBL/GenBank/DDBJ whole genome shotgun (WGS) entry which is preliminary data.</text>
</comment>
<dbReference type="Gene3D" id="1.20.59.20">
    <property type="match status" value="1"/>
</dbReference>
<gene>
    <name evidence="11" type="primary">tilS</name>
    <name evidence="11" type="ORF">GL263_09600</name>
</gene>
<dbReference type="Gene3D" id="3.40.50.620">
    <property type="entry name" value="HUPs"/>
    <property type="match status" value="1"/>
</dbReference>
<evidence type="ECO:0000313" key="11">
    <source>
        <dbReference type="EMBL" id="MBB1243811.1"/>
    </source>
</evidence>
<evidence type="ECO:0000256" key="8">
    <source>
        <dbReference type="SAM" id="MobiDB-lite"/>
    </source>
</evidence>
<evidence type="ECO:0000256" key="3">
    <source>
        <dbReference type="ARBA" id="ARBA00022598"/>
    </source>
</evidence>
<evidence type="ECO:0000256" key="4">
    <source>
        <dbReference type="ARBA" id="ARBA00022694"/>
    </source>
</evidence>
<dbReference type="PANTHER" id="PTHR43033:SF1">
    <property type="entry name" value="TRNA(ILE)-LYSIDINE SYNTHASE-RELATED"/>
    <property type="match status" value="1"/>
</dbReference>
<keyword evidence="3 11" id="KW-0436">Ligase</keyword>
<dbReference type="InterPro" id="IPR014729">
    <property type="entry name" value="Rossmann-like_a/b/a_fold"/>
</dbReference>
<keyword evidence="5" id="KW-0547">Nucleotide-binding</keyword>
<dbReference type="GO" id="GO:0032267">
    <property type="term" value="F:tRNA(Ile)-lysidine synthase activity"/>
    <property type="evidence" value="ECO:0007669"/>
    <property type="project" value="UniProtKB-EC"/>
</dbReference>
<dbReference type="InterPro" id="IPR012094">
    <property type="entry name" value="tRNA_Ile_lys_synt"/>
</dbReference>
<evidence type="ECO:0000256" key="2">
    <source>
        <dbReference type="ARBA" id="ARBA00022490"/>
    </source>
</evidence>
<protein>
    <recommendedName>
        <fullName evidence="1">tRNA(Ile)-lysidine synthetase</fullName>
        <ecNumber evidence="1">6.3.4.19</ecNumber>
    </recommendedName>
</protein>
<keyword evidence="4" id="KW-0819">tRNA processing</keyword>
<dbReference type="SUPFAM" id="SSF82829">
    <property type="entry name" value="MesJ substrate recognition domain-like"/>
    <property type="match status" value="1"/>
</dbReference>
<dbReference type="Pfam" id="PF09179">
    <property type="entry name" value="TilS"/>
    <property type="match status" value="1"/>
</dbReference>
<dbReference type="CDD" id="cd01992">
    <property type="entry name" value="TilS_N"/>
    <property type="match status" value="1"/>
</dbReference>
<keyword evidence="2" id="KW-0963">Cytoplasm</keyword>
<keyword evidence="12" id="KW-1185">Reference proteome</keyword>
<organism evidence="11 12">
    <name type="scientific">Streptomyces durbertensis</name>
    <dbReference type="NCBI Taxonomy" id="2448886"/>
    <lineage>
        <taxon>Bacteria</taxon>
        <taxon>Bacillati</taxon>
        <taxon>Actinomycetota</taxon>
        <taxon>Actinomycetes</taxon>
        <taxon>Kitasatosporales</taxon>
        <taxon>Streptomycetaceae</taxon>
        <taxon>Streptomyces</taxon>
    </lineage>
</organism>
<feature type="domain" description="tRNA(Ile)-lysidine/2-thiocytidine synthase N-terminal" evidence="9">
    <location>
        <begin position="18"/>
        <end position="222"/>
    </location>
</feature>
<evidence type="ECO:0000256" key="6">
    <source>
        <dbReference type="ARBA" id="ARBA00022840"/>
    </source>
</evidence>
<dbReference type="InterPro" id="IPR015262">
    <property type="entry name" value="tRNA_Ile_lys_synt_subst-bd"/>
</dbReference>
<dbReference type="HAMAP" id="MF_01161">
    <property type="entry name" value="tRNA_Ile_lys_synt"/>
    <property type="match status" value="1"/>
</dbReference>
<reference evidence="12" key="1">
    <citation type="journal article" date="2020" name="Syst. Appl. Microbiol.">
        <title>Streptomyces alkaliterrae sp. nov., isolated from an alkaline soil, and emended descriptions of Streptomyces alkaliphilus, Streptomyces calidiresistens and Streptomyces durbertensis.</title>
        <authorList>
            <person name="Swiecimska M."/>
            <person name="Golinska P."/>
            <person name="Nouioui I."/>
            <person name="Wypij M."/>
            <person name="Rai M."/>
            <person name="Sangal V."/>
            <person name="Goodfellow M."/>
        </authorList>
    </citation>
    <scope>NUCLEOTIDE SEQUENCE [LARGE SCALE GENOMIC DNA]</scope>
    <source>
        <strain evidence="12">DSM 104538</strain>
    </source>
</reference>
<accession>A0ABR6EEP3</accession>
<dbReference type="EC" id="6.3.4.19" evidence="1"/>